<evidence type="ECO:0000313" key="3">
    <source>
        <dbReference type="EMBL" id="KJA27813.1"/>
    </source>
</evidence>
<feature type="compositionally biased region" description="Low complexity" evidence="2">
    <location>
        <begin position="633"/>
        <end position="643"/>
    </location>
</feature>
<feature type="region of interest" description="Disordered" evidence="2">
    <location>
        <begin position="74"/>
        <end position="96"/>
    </location>
</feature>
<dbReference type="EMBL" id="KN817523">
    <property type="protein sequence ID" value="KJA27813.1"/>
    <property type="molecule type" value="Genomic_DNA"/>
</dbReference>
<organism evidence="3 4">
    <name type="scientific">Hypholoma sublateritium (strain FD-334 SS-4)</name>
    <dbReference type="NCBI Taxonomy" id="945553"/>
    <lineage>
        <taxon>Eukaryota</taxon>
        <taxon>Fungi</taxon>
        <taxon>Dikarya</taxon>
        <taxon>Basidiomycota</taxon>
        <taxon>Agaricomycotina</taxon>
        <taxon>Agaricomycetes</taxon>
        <taxon>Agaricomycetidae</taxon>
        <taxon>Agaricales</taxon>
        <taxon>Agaricineae</taxon>
        <taxon>Strophariaceae</taxon>
        <taxon>Hypholoma</taxon>
    </lineage>
</organism>
<dbReference type="STRING" id="945553.A0A0D2MUZ0"/>
<feature type="coiled-coil region" evidence="1">
    <location>
        <begin position="369"/>
        <end position="396"/>
    </location>
</feature>
<evidence type="ECO:0000256" key="2">
    <source>
        <dbReference type="SAM" id="MobiDB-lite"/>
    </source>
</evidence>
<feature type="region of interest" description="Disordered" evidence="2">
    <location>
        <begin position="622"/>
        <end position="687"/>
    </location>
</feature>
<proteinExistence type="predicted"/>
<sequence length="907" mass="101376">MSISLGGLGFMSLRNPFSELLSVFLGKGDLRSMFCLIVFSIVSLVLAYLTNPSENSFRAYLTEQSFRHHLSRLDENADDPHSHRSRSASRNSNWSSAHNYPPDNAPPFHFANRASIALRTPKHVFHSFAIFTIAAMVPLSKPAEGDNREGWMISDSWYIGAFGKWWRGGVLEAWYQDVIARSKDEESWSSGILNMKRLDMLQDYNGITFTAKNLPTNLSRGTPPKLRNRERPIMRQVSVQPRSTTPPPLPKSASLPMHATRKVLTNGDRISERSSQIQPQPHVPPSLSNDTSRHGSSVSRSSSTTSFEHSPIIAEVLRQISSAKASVLDLRNQLAEVETHASQTHAVLQREVDAHRERKRKEDCTKLEIKARTKTLEDSKRSAEALKKEADKKLKVVHLFHDNAIQRMQCLDKGIADLQHNLSTDQQFIANRQSEISDVEREVTENLERKRHEIKHAEDLLMVLNQRSRELEDKFVAEKARLALLREESSNLKHSQASLQKYSPPMLQQSEGWTSNSHHHTGQPAASIMVQNGDGWDMIPDNWDQSTLHDDLQYSPDHMVTLPVSNTNGAGRKATVDHNSSFNPFSPFVDDALDTRIPVRSDSMPMDSPVLVHSHSVRVKDVPSNGLATPMESSISRSFQSDSDPYVDREWRSNGSSYPSHFQDDSVDSHFVTTSSPNSLHGHSLNTPEADLVEGRFLLSQDYDRHVYDSPIDIQGPTWISPDINTFIEPQAADYQFLTNLEKDKSNRRWFGGLGRDTTRGLNPDAKEFSLFRKPRAPLFSDHAYDALNPNGLGSTRPPAAASDNQSLLRAFAPSPAEREALQRALGGSTNTSFERLPSLSDVGSIPASPTSTPAHVHAHAPPHAGRALGSLLPAWLQSLPRARKAKFSPWEDEEPVAEDAGQETRA</sequence>
<keyword evidence="4" id="KW-1185">Reference proteome</keyword>
<feature type="region of interest" description="Disordered" evidence="2">
    <location>
        <begin position="827"/>
        <end position="867"/>
    </location>
</feature>
<dbReference type="OrthoDB" id="2548929at2759"/>
<feature type="compositionally biased region" description="Low complexity" evidence="2">
    <location>
        <begin position="294"/>
        <end position="308"/>
    </location>
</feature>
<dbReference type="AlphaFoldDB" id="A0A0D2MUZ0"/>
<feature type="region of interest" description="Disordered" evidence="2">
    <location>
        <begin position="884"/>
        <end position="907"/>
    </location>
</feature>
<name>A0A0D2MUZ0_HYPSF</name>
<accession>A0A0D2MUZ0</accession>
<feature type="compositionally biased region" description="Acidic residues" evidence="2">
    <location>
        <begin position="891"/>
        <end position="907"/>
    </location>
</feature>
<dbReference type="Proteomes" id="UP000054270">
    <property type="component" value="Unassembled WGS sequence"/>
</dbReference>
<feature type="region of interest" description="Disordered" evidence="2">
    <location>
        <begin position="214"/>
        <end position="259"/>
    </location>
</feature>
<evidence type="ECO:0000256" key="1">
    <source>
        <dbReference type="SAM" id="Coils"/>
    </source>
</evidence>
<feature type="compositionally biased region" description="Polar residues" evidence="2">
    <location>
        <begin position="671"/>
        <end position="687"/>
    </location>
</feature>
<feature type="region of interest" description="Disordered" evidence="2">
    <location>
        <begin position="271"/>
        <end position="308"/>
    </location>
</feature>
<evidence type="ECO:0000313" key="4">
    <source>
        <dbReference type="Proteomes" id="UP000054270"/>
    </source>
</evidence>
<dbReference type="OMA" id="QDRSFYP"/>
<feature type="coiled-coil region" evidence="1">
    <location>
        <begin position="440"/>
        <end position="488"/>
    </location>
</feature>
<protein>
    <submittedName>
        <fullName evidence="3">Uncharacterized protein</fullName>
    </submittedName>
</protein>
<keyword evidence="1" id="KW-0175">Coiled coil</keyword>
<reference evidence="4" key="1">
    <citation type="submission" date="2014-04" db="EMBL/GenBank/DDBJ databases">
        <title>Evolutionary Origins and Diversification of the Mycorrhizal Mutualists.</title>
        <authorList>
            <consortium name="DOE Joint Genome Institute"/>
            <consortium name="Mycorrhizal Genomics Consortium"/>
            <person name="Kohler A."/>
            <person name="Kuo A."/>
            <person name="Nagy L.G."/>
            <person name="Floudas D."/>
            <person name="Copeland A."/>
            <person name="Barry K.W."/>
            <person name="Cichocki N."/>
            <person name="Veneault-Fourrey C."/>
            <person name="LaButti K."/>
            <person name="Lindquist E.A."/>
            <person name="Lipzen A."/>
            <person name="Lundell T."/>
            <person name="Morin E."/>
            <person name="Murat C."/>
            <person name="Riley R."/>
            <person name="Ohm R."/>
            <person name="Sun H."/>
            <person name="Tunlid A."/>
            <person name="Henrissat B."/>
            <person name="Grigoriev I.V."/>
            <person name="Hibbett D.S."/>
            <person name="Martin F."/>
        </authorList>
    </citation>
    <scope>NUCLEOTIDE SEQUENCE [LARGE SCALE GENOMIC DNA]</scope>
    <source>
        <strain evidence="4">FD-334 SS-4</strain>
    </source>
</reference>
<feature type="compositionally biased region" description="Low complexity" evidence="2">
    <location>
        <begin position="854"/>
        <end position="865"/>
    </location>
</feature>
<gene>
    <name evidence="3" type="ORF">HYPSUDRAFT_34962</name>
</gene>